<proteinExistence type="predicted"/>
<dbReference type="AlphaFoldDB" id="A7TB03"/>
<name>A7TB03_NEMVE</name>
<dbReference type="KEGG" id="nve:5525218"/>
<dbReference type="EMBL" id="DS474635">
    <property type="protein sequence ID" value="EDO26814.1"/>
    <property type="molecule type" value="Genomic_DNA"/>
</dbReference>
<dbReference type="InterPro" id="IPR058917">
    <property type="entry name" value="RESC6_dom"/>
</dbReference>
<gene>
    <name evidence="2" type="ORF">NEMVEDRAFT_v1g224694</name>
</gene>
<dbReference type="PANTHER" id="PTHR21228">
    <property type="entry name" value="FAST LEU-RICH DOMAIN-CONTAINING"/>
    <property type="match status" value="1"/>
</dbReference>
<evidence type="ECO:0000259" key="1">
    <source>
        <dbReference type="Pfam" id="PF26188"/>
    </source>
</evidence>
<keyword evidence="3" id="KW-1185">Reference proteome</keyword>
<feature type="non-terminal residue" evidence="2">
    <location>
        <position position="468"/>
    </location>
</feature>
<dbReference type="eggNOG" id="ENOG502TF0C">
    <property type="taxonomic scope" value="Eukaryota"/>
</dbReference>
<dbReference type="GO" id="GO:0000963">
    <property type="term" value="P:mitochondrial RNA processing"/>
    <property type="evidence" value="ECO:0000318"/>
    <property type="project" value="GO_Central"/>
</dbReference>
<dbReference type="GO" id="GO:0035770">
    <property type="term" value="C:ribonucleoprotein granule"/>
    <property type="evidence" value="ECO:0000318"/>
    <property type="project" value="GO_Central"/>
</dbReference>
<dbReference type="PANTHER" id="PTHR21228:SF40">
    <property type="entry name" value="LD45607P"/>
    <property type="match status" value="1"/>
</dbReference>
<evidence type="ECO:0000313" key="3">
    <source>
        <dbReference type="Proteomes" id="UP000001593"/>
    </source>
</evidence>
<dbReference type="GO" id="GO:0003723">
    <property type="term" value="F:RNA binding"/>
    <property type="evidence" value="ECO:0000318"/>
    <property type="project" value="GO_Central"/>
</dbReference>
<dbReference type="InterPro" id="IPR050870">
    <property type="entry name" value="FAST_kinase"/>
</dbReference>
<sequence>SNQDQYRYPVKTSWRGEDVWQGDDNRFRGSQVQLNSKIRREKTVEGLLKLYEFRKMNQHNKVTVLYNLAKLCKNNQKQKLIAKGDSQLNGVLGNLINDTMLDICDIDHRGLTNIIHALSLLLVSDVKVTRLLDLKTLIGTCLQELEHRGVQNLSSREIAMFLSGLGRAKDLVDASRICQLTREEILRRGLVGFSNSEAAIMFWSFAKLGEKSEDLFRHAEREILRRKTSSFTREQFVQLLWAFGETDLRPTKLFNCFAEELSRRNLCAFEPYELEIILRVCYKVNFRCDILLKAVQEALLSEDPSKYGIRHFALFLKYLSKLGFRAKDLFQFISNAILSRDKVTMENRDLATILLSFAEAEMRNEELFGALREEIVSREFHTYEAGQLVLFAWSFAKINIHAHDLFKLVGDGLCYHNITDMASRRIAKASWAFAKMGEKHMNLFKKLEAEILSRPFESYDYVAYYGVK</sequence>
<accession>A7TB03</accession>
<dbReference type="Pfam" id="PF26188">
    <property type="entry name" value="RESC6"/>
    <property type="match status" value="1"/>
</dbReference>
<dbReference type="GO" id="GO:0005759">
    <property type="term" value="C:mitochondrial matrix"/>
    <property type="evidence" value="ECO:0000318"/>
    <property type="project" value="GO_Central"/>
</dbReference>
<dbReference type="InParanoid" id="A7TB03"/>
<feature type="non-terminal residue" evidence="2">
    <location>
        <position position="1"/>
    </location>
</feature>
<dbReference type="PhylomeDB" id="A7TB03"/>
<dbReference type="Proteomes" id="UP000001593">
    <property type="component" value="Unassembled WGS sequence"/>
</dbReference>
<dbReference type="GO" id="GO:0044528">
    <property type="term" value="P:regulation of mitochondrial mRNA stability"/>
    <property type="evidence" value="ECO:0000318"/>
    <property type="project" value="GO_Central"/>
</dbReference>
<protein>
    <recommendedName>
        <fullName evidence="1">RNA-editing substrate-binding complex 6 protein domain-containing protein</fullName>
    </recommendedName>
</protein>
<feature type="domain" description="RNA-editing substrate-binding complex 6 protein" evidence="1">
    <location>
        <begin position="180"/>
        <end position="437"/>
    </location>
</feature>
<reference evidence="2 3" key="1">
    <citation type="journal article" date="2007" name="Science">
        <title>Sea anemone genome reveals ancestral eumetazoan gene repertoire and genomic organization.</title>
        <authorList>
            <person name="Putnam N.H."/>
            <person name="Srivastava M."/>
            <person name="Hellsten U."/>
            <person name="Dirks B."/>
            <person name="Chapman J."/>
            <person name="Salamov A."/>
            <person name="Terry A."/>
            <person name="Shapiro H."/>
            <person name="Lindquist E."/>
            <person name="Kapitonov V.V."/>
            <person name="Jurka J."/>
            <person name="Genikhovich G."/>
            <person name="Grigoriev I.V."/>
            <person name="Lucas S.M."/>
            <person name="Steele R.E."/>
            <person name="Finnerty J.R."/>
            <person name="Technau U."/>
            <person name="Martindale M.Q."/>
            <person name="Rokhsar D.S."/>
        </authorList>
    </citation>
    <scope>NUCLEOTIDE SEQUENCE [LARGE SCALE GENOMIC DNA]</scope>
    <source>
        <strain evidence="3">CH2 X CH6</strain>
    </source>
</reference>
<dbReference type="HOGENOM" id="CLU_584742_0_0_1"/>
<evidence type="ECO:0000313" key="2">
    <source>
        <dbReference type="EMBL" id="EDO26814.1"/>
    </source>
</evidence>
<organism evidence="2 3">
    <name type="scientific">Nematostella vectensis</name>
    <name type="common">Starlet sea anemone</name>
    <dbReference type="NCBI Taxonomy" id="45351"/>
    <lineage>
        <taxon>Eukaryota</taxon>
        <taxon>Metazoa</taxon>
        <taxon>Cnidaria</taxon>
        <taxon>Anthozoa</taxon>
        <taxon>Hexacorallia</taxon>
        <taxon>Actiniaria</taxon>
        <taxon>Edwardsiidae</taxon>
        <taxon>Nematostella</taxon>
    </lineage>
</organism>